<dbReference type="PROSITE" id="PS00976">
    <property type="entry name" value="NMT_2"/>
    <property type="match status" value="1"/>
</dbReference>
<evidence type="ECO:0000256" key="7">
    <source>
        <dbReference type="SAM" id="MobiDB-lite"/>
    </source>
</evidence>
<dbReference type="FunFam" id="3.40.630.170:FF:000001">
    <property type="entry name" value="Glycylpeptide N-tetradecanoyltransferase"/>
    <property type="match status" value="1"/>
</dbReference>
<keyword evidence="3 5" id="KW-0808">Transferase</keyword>
<feature type="domain" description="Glycylpeptide N-tetradecanoyltransferase C-terminal" evidence="9">
    <location>
        <begin position="240"/>
        <end position="417"/>
    </location>
</feature>
<dbReference type="SUPFAM" id="SSF55729">
    <property type="entry name" value="Acyl-CoA N-acyltransferases (Nat)"/>
    <property type="match status" value="2"/>
</dbReference>
<dbReference type="Gene3D" id="3.40.630.170">
    <property type="match status" value="1"/>
</dbReference>
<gene>
    <name evidence="10" type="ORF">CLEI1391_LOCUS13315</name>
</gene>
<dbReference type="GO" id="GO:0004379">
    <property type="term" value="F:glycylpeptide N-tetradecanoyltransferase activity"/>
    <property type="evidence" value="ECO:0007669"/>
    <property type="project" value="UniProtKB-EC"/>
</dbReference>
<dbReference type="Pfam" id="PF01233">
    <property type="entry name" value="NMT"/>
    <property type="match status" value="1"/>
</dbReference>
<dbReference type="InterPro" id="IPR016181">
    <property type="entry name" value="Acyl_CoA_acyltransferase"/>
</dbReference>
<dbReference type="PANTHER" id="PTHR11377">
    <property type="entry name" value="N-MYRISTOYL TRANSFERASE"/>
    <property type="match status" value="1"/>
</dbReference>
<dbReference type="EMBL" id="HBFB01023629">
    <property type="protein sequence ID" value="CAD8687208.1"/>
    <property type="molecule type" value="Transcribed_RNA"/>
</dbReference>
<dbReference type="EC" id="2.3.1.97" evidence="2 5"/>
<dbReference type="InterPro" id="IPR022677">
    <property type="entry name" value="NMT_C"/>
</dbReference>
<protein>
    <recommendedName>
        <fullName evidence="2 5">Glycylpeptide N-tetradecanoyltransferase</fullName>
        <ecNumber evidence="2 5">2.3.1.97</ecNumber>
    </recommendedName>
</protein>
<evidence type="ECO:0000256" key="1">
    <source>
        <dbReference type="ARBA" id="ARBA00009469"/>
    </source>
</evidence>
<keyword evidence="4 5" id="KW-0012">Acyltransferase</keyword>
<dbReference type="PROSITE" id="PS00975">
    <property type="entry name" value="NMT_1"/>
    <property type="match status" value="1"/>
</dbReference>
<dbReference type="InterPro" id="IPR022676">
    <property type="entry name" value="NMT_N"/>
</dbReference>
<feature type="region of interest" description="Disordered" evidence="7">
    <location>
        <begin position="1"/>
        <end position="35"/>
    </location>
</feature>
<evidence type="ECO:0000259" key="8">
    <source>
        <dbReference type="Pfam" id="PF01233"/>
    </source>
</evidence>
<reference evidence="10" key="1">
    <citation type="submission" date="2021-01" db="EMBL/GenBank/DDBJ databases">
        <authorList>
            <person name="Corre E."/>
            <person name="Pelletier E."/>
            <person name="Niang G."/>
            <person name="Scheremetjew M."/>
            <person name="Finn R."/>
            <person name="Kale V."/>
            <person name="Holt S."/>
            <person name="Cochrane G."/>
            <person name="Meng A."/>
            <person name="Brown T."/>
            <person name="Cohen L."/>
        </authorList>
    </citation>
    <scope>NUCLEOTIDE SEQUENCE</scope>
    <source>
        <strain evidence="10">SAG 11-49</strain>
    </source>
</reference>
<evidence type="ECO:0000313" key="10">
    <source>
        <dbReference type="EMBL" id="CAD8687208.1"/>
    </source>
</evidence>
<evidence type="ECO:0000256" key="6">
    <source>
        <dbReference type="RuleBase" id="RU004178"/>
    </source>
</evidence>
<evidence type="ECO:0000256" key="5">
    <source>
        <dbReference type="RuleBase" id="RU000586"/>
    </source>
</evidence>
<evidence type="ECO:0000256" key="3">
    <source>
        <dbReference type="ARBA" id="ARBA00022679"/>
    </source>
</evidence>
<dbReference type="PIRSF" id="PIRSF015892">
    <property type="entry name" value="N-myristl_transf"/>
    <property type="match status" value="1"/>
</dbReference>
<accession>A0A7S0WW22</accession>
<feature type="compositionally biased region" description="Polar residues" evidence="7">
    <location>
        <begin position="1"/>
        <end position="30"/>
    </location>
</feature>
<name>A0A7S0WW22_9CHLO</name>
<dbReference type="PANTHER" id="PTHR11377:SF5">
    <property type="entry name" value="GLYCYLPEPTIDE N-TETRADECANOYLTRANSFERASE"/>
    <property type="match status" value="1"/>
</dbReference>
<evidence type="ECO:0000259" key="9">
    <source>
        <dbReference type="Pfam" id="PF02799"/>
    </source>
</evidence>
<evidence type="ECO:0000256" key="2">
    <source>
        <dbReference type="ARBA" id="ARBA00012923"/>
    </source>
</evidence>
<comment type="function">
    <text evidence="5">Adds a myristoyl group to the N-terminal glycine residue of certain cellular proteins.</text>
</comment>
<comment type="similarity">
    <text evidence="1 6">Belongs to the NMT family.</text>
</comment>
<proteinExistence type="inferred from homology"/>
<dbReference type="Pfam" id="PF02799">
    <property type="entry name" value="NMT_C"/>
    <property type="match status" value="1"/>
</dbReference>
<dbReference type="FunFam" id="3.40.630.30:FF:000042">
    <property type="entry name" value="Glycylpeptide N-tetradecanoyltransferase"/>
    <property type="match status" value="1"/>
</dbReference>
<dbReference type="InterPro" id="IPR022678">
    <property type="entry name" value="NMT_CS"/>
</dbReference>
<evidence type="ECO:0000256" key="4">
    <source>
        <dbReference type="ARBA" id="ARBA00023315"/>
    </source>
</evidence>
<dbReference type="InterPro" id="IPR000903">
    <property type="entry name" value="NMT"/>
</dbReference>
<feature type="domain" description="Glycylpeptide N-tetradecanoyltransferase N-terminal" evidence="8">
    <location>
        <begin position="67"/>
        <end position="225"/>
    </location>
</feature>
<organism evidence="10">
    <name type="scientific">Chlamydomonas leiostraca</name>
    <dbReference type="NCBI Taxonomy" id="1034604"/>
    <lineage>
        <taxon>Eukaryota</taxon>
        <taxon>Viridiplantae</taxon>
        <taxon>Chlorophyta</taxon>
        <taxon>core chlorophytes</taxon>
        <taxon>Chlorophyceae</taxon>
        <taxon>CS clade</taxon>
        <taxon>Chlamydomonadales</taxon>
        <taxon>Chlamydomonadaceae</taxon>
        <taxon>Chlamydomonas</taxon>
    </lineage>
</organism>
<dbReference type="GO" id="GO:0005737">
    <property type="term" value="C:cytoplasm"/>
    <property type="evidence" value="ECO:0007669"/>
    <property type="project" value="TreeGrafter"/>
</dbReference>
<sequence length="429" mass="49119">MSGRPTRSTGGSDDEQATSSSLTTSEQPATTYDIPDYKKRAKEHYQFWETQPVVQFNEATQQLEDGPIDKPKTVDEVKAEPYTLPESFEWCTCDLTDDAAVHEVYELLSNNYVEDDDNMFRFCYSAAFLRWALQPPGYVLDWLVGVRVVKSRKLVGFISAIPAHVRVNGKVVRMVEINFLCVHKKLRAKRLAPVLIKEITRRVNRLDIWQAAYTAGTLIPKPFATARYWHRSLNPKKLIDVGFSRLAPRMTMARTIKLYKLPDTPLTPRIRAIEHRDVPQVTQLLNSYLERFRVAQLFDEPEVLHWFQNLELVINAYVVEDEAGKITDLVSFYTLPSTILGHPEHTELRAAYMYYTVPGATPLKQLIGDAMIIARSKGYDVFNALDLLQNAEFLNDLKFGIGDGQLHYYLYNYRVAQPLGPHEVGLILM</sequence>
<comment type="catalytic activity">
    <reaction evidence="5">
        <text>N-terminal glycyl-[protein] + tetradecanoyl-CoA = N-tetradecanoylglycyl-[protein] + CoA + H(+)</text>
        <dbReference type="Rhea" id="RHEA:15521"/>
        <dbReference type="Rhea" id="RHEA-COMP:12666"/>
        <dbReference type="Rhea" id="RHEA-COMP:12667"/>
        <dbReference type="ChEBI" id="CHEBI:15378"/>
        <dbReference type="ChEBI" id="CHEBI:57287"/>
        <dbReference type="ChEBI" id="CHEBI:57385"/>
        <dbReference type="ChEBI" id="CHEBI:64723"/>
        <dbReference type="ChEBI" id="CHEBI:133050"/>
        <dbReference type="EC" id="2.3.1.97"/>
    </reaction>
</comment>
<dbReference type="AlphaFoldDB" id="A0A7S0WW22"/>